<keyword evidence="1" id="KW-0472">Membrane</keyword>
<organism evidence="2 3">
    <name type="scientific">Nesidiocoris tenuis</name>
    <dbReference type="NCBI Taxonomy" id="355587"/>
    <lineage>
        <taxon>Eukaryota</taxon>
        <taxon>Metazoa</taxon>
        <taxon>Ecdysozoa</taxon>
        <taxon>Arthropoda</taxon>
        <taxon>Hexapoda</taxon>
        <taxon>Insecta</taxon>
        <taxon>Pterygota</taxon>
        <taxon>Neoptera</taxon>
        <taxon>Paraneoptera</taxon>
        <taxon>Hemiptera</taxon>
        <taxon>Heteroptera</taxon>
        <taxon>Panheteroptera</taxon>
        <taxon>Cimicomorpha</taxon>
        <taxon>Miridae</taxon>
        <taxon>Dicyphina</taxon>
        <taxon>Nesidiocoris</taxon>
    </lineage>
</organism>
<gene>
    <name evidence="2" type="ORF">NTJ_05037</name>
</gene>
<keyword evidence="1" id="KW-0812">Transmembrane</keyword>
<protein>
    <recommendedName>
        <fullName evidence="4">Transmembrane protein</fullName>
    </recommendedName>
</protein>
<keyword evidence="1" id="KW-1133">Transmembrane helix</keyword>
<sequence>MENVRARRMERRGREGTLRASPSFSLTLRRASQAEASLHFNLFFFFFVFFLFHLTRDTSSLFFPSVRQRLATLTNRKFFCSPAYGEDRNVRYRTRYSIGR</sequence>
<evidence type="ECO:0000256" key="1">
    <source>
        <dbReference type="SAM" id="Phobius"/>
    </source>
</evidence>
<feature type="transmembrane region" description="Helical" evidence="1">
    <location>
        <begin position="38"/>
        <end position="55"/>
    </location>
</feature>
<dbReference type="Proteomes" id="UP001307889">
    <property type="component" value="Chromosome 3"/>
</dbReference>
<name>A0ABN7AJ15_9HEMI</name>
<reference evidence="2 3" key="1">
    <citation type="submission" date="2023-09" db="EMBL/GenBank/DDBJ databases">
        <title>Nesidiocoris tenuis whole genome shotgun sequence.</title>
        <authorList>
            <person name="Shibata T."/>
            <person name="Shimoda M."/>
            <person name="Kobayashi T."/>
            <person name="Uehara T."/>
        </authorList>
    </citation>
    <scope>NUCLEOTIDE SEQUENCE [LARGE SCALE GENOMIC DNA]</scope>
    <source>
        <strain evidence="2 3">Japan</strain>
    </source>
</reference>
<accession>A0ABN7AJ15</accession>
<keyword evidence="3" id="KW-1185">Reference proteome</keyword>
<dbReference type="EMBL" id="AP028911">
    <property type="protein sequence ID" value="BES92229.1"/>
    <property type="molecule type" value="Genomic_DNA"/>
</dbReference>
<proteinExistence type="predicted"/>
<evidence type="ECO:0008006" key="4">
    <source>
        <dbReference type="Google" id="ProtNLM"/>
    </source>
</evidence>
<evidence type="ECO:0000313" key="3">
    <source>
        <dbReference type="Proteomes" id="UP001307889"/>
    </source>
</evidence>
<evidence type="ECO:0000313" key="2">
    <source>
        <dbReference type="EMBL" id="BES92229.1"/>
    </source>
</evidence>